<keyword evidence="2" id="KW-1185">Reference proteome</keyword>
<comment type="caution">
    <text evidence="1">The sequence shown here is derived from an EMBL/GenBank/DDBJ whole genome shotgun (WGS) entry which is preliminary data.</text>
</comment>
<reference evidence="1 2" key="1">
    <citation type="submission" date="2024-01" db="EMBL/GenBank/DDBJ databases">
        <title>The genomes of 5 underutilized Papilionoideae crops provide insights into root nodulation and disease resistanc.</title>
        <authorList>
            <person name="Jiang F."/>
        </authorList>
    </citation>
    <scope>NUCLEOTIDE SEQUENCE [LARGE SCALE GENOMIC DNA]</scope>
    <source>
        <strain evidence="1">LVBAO_FW01</strain>
        <tissue evidence="1">Leaves</tissue>
    </source>
</reference>
<dbReference type="Proteomes" id="UP001367508">
    <property type="component" value="Unassembled WGS sequence"/>
</dbReference>
<organism evidence="1 2">
    <name type="scientific">Canavalia gladiata</name>
    <name type="common">Sword bean</name>
    <name type="synonym">Dolichos gladiatus</name>
    <dbReference type="NCBI Taxonomy" id="3824"/>
    <lineage>
        <taxon>Eukaryota</taxon>
        <taxon>Viridiplantae</taxon>
        <taxon>Streptophyta</taxon>
        <taxon>Embryophyta</taxon>
        <taxon>Tracheophyta</taxon>
        <taxon>Spermatophyta</taxon>
        <taxon>Magnoliopsida</taxon>
        <taxon>eudicotyledons</taxon>
        <taxon>Gunneridae</taxon>
        <taxon>Pentapetalae</taxon>
        <taxon>rosids</taxon>
        <taxon>fabids</taxon>
        <taxon>Fabales</taxon>
        <taxon>Fabaceae</taxon>
        <taxon>Papilionoideae</taxon>
        <taxon>50 kb inversion clade</taxon>
        <taxon>NPAAA clade</taxon>
        <taxon>indigoferoid/millettioid clade</taxon>
        <taxon>Phaseoleae</taxon>
        <taxon>Canavalia</taxon>
    </lineage>
</organism>
<protein>
    <submittedName>
        <fullName evidence="1">Uncharacterized protein</fullName>
    </submittedName>
</protein>
<evidence type="ECO:0000313" key="2">
    <source>
        <dbReference type="Proteomes" id="UP001367508"/>
    </source>
</evidence>
<name>A0AAN9R0U1_CANGL</name>
<dbReference type="AlphaFoldDB" id="A0AAN9R0U1"/>
<gene>
    <name evidence="1" type="ORF">VNO77_07919</name>
</gene>
<proteinExistence type="predicted"/>
<dbReference type="EMBL" id="JAYMYQ010000002">
    <property type="protein sequence ID" value="KAK7349968.1"/>
    <property type="molecule type" value="Genomic_DNA"/>
</dbReference>
<evidence type="ECO:0000313" key="1">
    <source>
        <dbReference type="EMBL" id="KAK7349968.1"/>
    </source>
</evidence>
<sequence length="95" mass="10589">MCSAYERQLGYLMLNENAEFRGSLHLAYLACGRASAGPNGGMAHFIWGKSAPLLLYVNTIPSIMEIVEVKIALVPMEETKQLHFHSSIKPRISLR</sequence>
<accession>A0AAN9R0U1</accession>